<accession>A0AAN8XFM0</accession>
<evidence type="ECO:0000256" key="6">
    <source>
        <dbReference type="ARBA" id="ARBA00023277"/>
    </source>
</evidence>
<evidence type="ECO:0000256" key="7">
    <source>
        <dbReference type="ARBA" id="ARBA00023295"/>
    </source>
</evidence>
<keyword evidence="9" id="KW-0732">Signal</keyword>
<keyword evidence="12" id="KW-1185">Reference proteome</keyword>
<dbReference type="EMBL" id="JAXCGZ010004005">
    <property type="protein sequence ID" value="KAK7082472.1"/>
    <property type="molecule type" value="Genomic_DNA"/>
</dbReference>
<comment type="caution">
    <text evidence="11">The sequence shown here is derived from an EMBL/GenBank/DDBJ whole genome shotgun (WGS) entry which is preliminary data.</text>
</comment>
<feature type="signal peptide" evidence="9">
    <location>
        <begin position="1"/>
        <end position="23"/>
    </location>
</feature>
<dbReference type="SUPFAM" id="SSF48208">
    <property type="entry name" value="Six-hairpin glycosidases"/>
    <property type="match status" value="1"/>
</dbReference>
<dbReference type="Pfam" id="PF00759">
    <property type="entry name" value="Glyco_hydro_9"/>
    <property type="match status" value="1"/>
</dbReference>
<evidence type="ECO:0000259" key="10">
    <source>
        <dbReference type="Pfam" id="PF00759"/>
    </source>
</evidence>
<dbReference type="PANTHER" id="PTHR22298">
    <property type="entry name" value="ENDO-1,4-BETA-GLUCANASE"/>
    <property type="match status" value="1"/>
</dbReference>
<dbReference type="InterPro" id="IPR012341">
    <property type="entry name" value="6hp_glycosidase-like_sf"/>
</dbReference>
<reference evidence="11 12" key="1">
    <citation type="submission" date="2023-11" db="EMBL/GenBank/DDBJ databases">
        <title>Halocaridina rubra genome assembly.</title>
        <authorList>
            <person name="Smith C."/>
        </authorList>
    </citation>
    <scope>NUCLEOTIDE SEQUENCE [LARGE SCALE GENOMIC DNA]</scope>
    <source>
        <strain evidence="11">EP-1</strain>
        <tissue evidence="11">Whole</tissue>
    </source>
</reference>
<proteinExistence type="inferred from homology"/>
<dbReference type="GO" id="GO:0008810">
    <property type="term" value="F:cellulase activity"/>
    <property type="evidence" value="ECO:0007669"/>
    <property type="project" value="UniProtKB-EC"/>
</dbReference>
<comment type="catalytic activity">
    <reaction evidence="1">
        <text>Endohydrolysis of (1-&gt;4)-beta-D-glucosidic linkages in cellulose, lichenin and cereal beta-D-glucans.</text>
        <dbReference type="EC" id="3.2.1.4"/>
    </reaction>
</comment>
<evidence type="ECO:0000313" key="11">
    <source>
        <dbReference type="EMBL" id="KAK7082472.1"/>
    </source>
</evidence>
<evidence type="ECO:0000256" key="8">
    <source>
        <dbReference type="ARBA" id="ARBA00023326"/>
    </source>
</evidence>
<keyword evidence="5" id="KW-0136">Cellulose degradation</keyword>
<dbReference type="Gene3D" id="1.50.10.10">
    <property type="match status" value="1"/>
</dbReference>
<keyword evidence="8" id="KW-0624">Polysaccharide degradation</keyword>
<dbReference type="Gene3D" id="2.60.40.290">
    <property type="match status" value="1"/>
</dbReference>
<dbReference type="InterPro" id="IPR008965">
    <property type="entry name" value="CBM2/CBM3_carb-bd_dom_sf"/>
</dbReference>
<evidence type="ECO:0000256" key="1">
    <source>
        <dbReference type="ARBA" id="ARBA00000966"/>
    </source>
</evidence>
<feature type="non-terminal residue" evidence="11">
    <location>
        <position position="197"/>
    </location>
</feature>
<keyword evidence="6" id="KW-0119">Carbohydrate metabolism</keyword>
<dbReference type="Proteomes" id="UP001381693">
    <property type="component" value="Unassembled WGS sequence"/>
</dbReference>
<organism evidence="11 12">
    <name type="scientific">Halocaridina rubra</name>
    <name type="common">Hawaiian red shrimp</name>
    <dbReference type="NCBI Taxonomy" id="373956"/>
    <lineage>
        <taxon>Eukaryota</taxon>
        <taxon>Metazoa</taxon>
        <taxon>Ecdysozoa</taxon>
        <taxon>Arthropoda</taxon>
        <taxon>Crustacea</taxon>
        <taxon>Multicrustacea</taxon>
        <taxon>Malacostraca</taxon>
        <taxon>Eumalacostraca</taxon>
        <taxon>Eucarida</taxon>
        <taxon>Decapoda</taxon>
        <taxon>Pleocyemata</taxon>
        <taxon>Caridea</taxon>
        <taxon>Atyoidea</taxon>
        <taxon>Atyidae</taxon>
        <taxon>Halocaridina</taxon>
    </lineage>
</organism>
<evidence type="ECO:0000256" key="9">
    <source>
        <dbReference type="SAM" id="SignalP"/>
    </source>
</evidence>
<dbReference type="EC" id="3.2.1.4" evidence="3"/>
<dbReference type="GO" id="GO:0030245">
    <property type="term" value="P:cellulose catabolic process"/>
    <property type="evidence" value="ECO:0007669"/>
    <property type="project" value="UniProtKB-KW"/>
</dbReference>
<evidence type="ECO:0000313" key="12">
    <source>
        <dbReference type="Proteomes" id="UP001381693"/>
    </source>
</evidence>
<comment type="similarity">
    <text evidence="2">Belongs to the glycosyl hydrolase 9 (cellulase E) family.</text>
</comment>
<evidence type="ECO:0000256" key="2">
    <source>
        <dbReference type="ARBA" id="ARBA00007072"/>
    </source>
</evidence>
<dbReference type="InterPro" id="IPR008928">
    <property type="entry name" value="6-hairpin_glycosidase_sf"/>
</dbReference>
<feature type="chain" id="PRO_5043000929" description="cellulase" evidence="9">
    <location>
        <begin position="24"/>
        <end position="197"/>
    </location>
</feature>
<dbReference type="InterPro" id="IPR012291">
    <property type="entry name" value="CBM2_carb-bd_dom_sf"/>
</dbReference>
<name>A0AAN8XFM0_HALRR</name>
<dbReference type="InterPro" id="IPR001701">
    <property type="entry name" value="Glyco_hydro_9"/>
</dbReference>
<evidence type="ECO:0000256" key="4">
    <source>
        <dbReference type="ARBA" id="ARBA00022801"/>
    </source>
</evidence>
<gene>
    <name evidence="11" type="primary">GH9C2</name>
    <name evidence="11" type="ORF">SK128_006158</name>
</gene>
<evidence type="ECO:0000256" key="5">
    <source>
        <dbReference type="ARBA" id="ARBA00023001"/>
    </source>
</evidence>
<dbReference type="SUPFAM" id="SSF49384">
    <property type="entry name" value="Carbohydrate-binding domain"/>
    <property type="match status" value="1"/>
</dbReference>
<protein>
    <recommendedName>
        <fullName evidence="3">cellulase</fullName>
        <ecNumber evidence="3">3.2.1.4</ecNumber>
    </recommendedName>
</protein>
<feature type="domain" description="Glycoside hydrolase family 9" evidence="10">
    <location>
        <begin position="148"/>
        <end position="197"/>
    </location>
</feature>
<dbReference type="AlphaFoldDB" id="A0AAN8XFM0"/>
<dbReference type="GO" id="GO:0030247">
    <property type="term" value="F:polysaccharide binding"/>
    <property type="evidence" value="ECO:0007669"/>
    <property type="project" value="InterPro"/>
</dbReference>
<keyword evidence="4 11" id="KW-0378">Hydrolase</keyword>
<sequence>MALLCKFLFSLLWLFALNKGVHGQCEVVTITNEWQGNYQATFSVQTTITFTGLTVEFTYSAPVDTMDFWIGDTQKVDDTHFILTADSYTAEAGSIVEFEFQVHFSGAQPIVVEAIMNNEDVCGGSGSWTTPAPMPNPCTNTGMMPYDYSQVLCMSYVFYEAERSGALPPDQRVTWRGDSALDDGADVGFDLSGGYYD</sequence>
<evidence type="ECO:0000256" key="3">
    <source>
        <dbReference type="ARBA" id="ARBA00012601"/>
    </source>
</evidence>
<keyword evidence="7 11" id="KW-0326">Glycosidase</keyword>